<evidence type="ECO:0000256" key="4">
    <source>
        <dbReference type="ARBA" id="ARBA00022692"/>
    </source>
</evidence>
<keyword evidence="3 7" id="KW-1003">Cell membrane</keyword>
<keyword evidence="5 7" id="KW-1133">Transmembrane helix</keyword>
<keyword evidence="6 7" id="KW-0472">Membrane</keyword>
<dbReference type="GO" id="GO:0005886">
    <property type="term" value="C:plasma membrane"/>
    <property type="evidence" value="ECO:0007669"/>
    <property type="project" value="UniProtKB-SubCell"/>
</dbReference>
<organism evidence="9 10">
    <name type="scientific">Archangium gephyra</name>
    <dbReference type="NCBI Taxonomy" id="48"/>
    <lineage>
        <taxon>Bacteria</taxon>
        <taxon>Pseudomonadati</taxon>
        <taxon>Myxococcota</taxon>
        <taxon>Myxococcia</taxon>
        <taxon>Myxococcales</taxon>
        <taxon>Cystobacterineae</taxon>
        <taxon>Archangiaceae</taxon>
        <taxon>Archangium</taxon>
    </lineage>
</organism>
<evidence type="ECO:0000259" key="8">
    <source>
        <dbReference type="Pfam" id="PF09335"/>
    </source>
</evidence>
<feature type="domain" description="VTT" evidence="8">
    <location>
        <begin position="40"/>
        <end position="165"/>
    </location>
</feature>
<dbReference type="InterPro" id="IPR032816">
    <property type="entry name" value="VTT_dom"/>
</dbReference>
<evidence type="ECO:0000256" key="1">
    <source>
        <dbReference type="ARBA" id="ARBA00004651"/>
    </source>
</evidence>
<feature type="transmembrane region" description="Helical" evidence="7">
    <location>
        <begin position="20"/>
        <end position="40"/>
    </location>
</feature>
<gene>
    <name evidence="9" type="ORF">DI536_01385</name>
</gene>
<feature type="transmembrane region" description="Helical" evidence="7">
    <location>
        <begin position="179"/>
        <end position="197"/>
    </location>
</feature>
<feature type="transmembrane region" description="Helical" evidence="7">
    <location>
        <begin position="60"/>
        <end position="82"/>
    </location>
</feature>
<dbReference type="EMBL" id="QFQP01000001">
    <property type="protein sequence ID" value="PZR18560.1"/>
    <property type="molecule type" value="Genomic_DNA"/>
</dbReference>
<evidence type="ECO:0000313" key="9">
    <source>
        <dbReference type="EMBL" id="PZR18560.1"/>
    </source>
</evidence>
<name>A0A2W5TSF7_9BACT</name>
<evidence type="ECO:0000313" key="10">
    <source>
        <dbReference type="Proteomes" id="UP000249061"/>
    </source>
</evidence>
<dbReference type="InterPro" id="IPR032818">
    <property type="entry name" value="DedA-like"/>
</dbReference>
<keyword evidence="4 7" id="KW-0812">Transmembrane</keyword>
<dbReference type="PANTHER" id="PTHR30353">
    <property type="entry name" value="INNER MEMBRANE PROTEIN DEDA-RELATED"/>
    <property type="match status" value="1"/>
</dbReference>
<dbReference type="AlphaFoldDB" id="A0A2W5TSF7"/>
<evidence type="ECO:0000256" key="6">
    <source>
        <dbReference type="ARBA" id="ARBA00023136"/>
    </source>
</evidence>
<evidence type="ECO:0000256" key="7">
    <source>
        <dbReference type="RuleBase" id="RU367016"/>
    </source>
</evidence>
<dbReference type="Proteomes" id="UP000249061">
    <property type="component" value="Unassembled WGS sequence"/>
</dbReference>
<feature type="transmembrane region" description="Helical" evidence="7">
    <location>
        <begin position="145"/>
        <end position="167"/>
    </location>
</feature>
<comment type="caution">
    <text evidence="9">The sequence shown here is derived from an EMBL/GenBank/DDBJ whole genome shotgun (WGS) entry which is preliminary data.</text>
</comment>
<dbReference type="Pfam" id="PF09335">
    <property type="entry name" value="VTT_dom"/>
    <property type="match status" value="1"/>
</dbReference>
<evidence type="ECO:0000256" key="2">
    <source>
        <dbReference type="ARBA" id="ARBA00010792"/>
    </source>
</evidence>
<comment type="subcellular location">
    <subcellularLocation>
        <location evidence="1 7">Cell membrane</location>
        <topology evidence="1 7">Multi-pass membrane protein</topology>
    </subcellularLocation>
</comment>
<evidence type="ECO:0000256" key="3">
    <source>
        <dbReference type="ARBA" id="ARBA00022475"/>
    </source>
</evidence>
<proteinExistence type="inferred from homology"/>
<dbReference type="PANTHER" id="PTHR30353:SF0">
    <property type="entry name" value="TRANSMEMBRANE PROTEIN"/>
    <property type="match status" value="1"/>
</dbReference>
<sequence length="210" mass="22968">METLRHLKEYIDPTYLIQTFGYPGLTLIVFLETGALVFFLPGDSLLFMAGLFAGEGTLDIFALQALLIPAAIIGDALSYYIGSKLGPALFTRTDSKLLKPEHLKAAQAFYEKHGGKAIILARFMPIVRTFVPVVAGAARMPYRRFATFNIVGGISWVTSMTVAGYFLGQFEFVKKRIELIVIGIIFLSILPGIIAWARARFGAKAATPSA</sequence>
<evidence type="ECO:0000256" key="5">
    <source>
        <dbReference type="ARBA" id="ARBA00022989"/>
    </source>
</evidence>
<accession>A0A2W5TSF7</accession>
<comment type="similarity">
    <text evidence="2 7">Belongs to the DedA family.</text>
</comment>
<protein>
    <recommendedName>
        <fullName evidence="8">VTT domain-containing protein</fullName>
    </recommendedName>
</protein>
<reference evidence="9 10" key="1">
    <citation type="submission" date="2017-08" db="EMBL/GenBank/DDBJ databases">
        <title>Infants hospitalized years apart are colonized by the same room-sourced microbial strains.</title>
        <authorList>
            <person name="Brooks B."/>
            <person name="Olm M.R."/>
            <person name="Firek B.A."/>
            <person name="Baker R."/>
            <person name="Thomas B.C."/>
            <person name="Morowitz M.J."/>
            <person name="Banfield J.F."/>
        </authorList>
    </citation>
    <scope>NUCLEOTIDE SEQUENCE [LARGE SCALE GENOMIC DNA]</scope>
    <source>
        <strain evidence="9">S2_003_000_R2_14</strain>
    </source>
</reference>